<evidence type="ECO:0000256" key="1">
    <source>
        <dbReference type="ARBA" id="ARBA00001916"/>
    </source>
</evidence>
<evidence type="ECO:0000259" key="9">
    <source>
        <dbReference type="Pfam" id="PF01379"/>
    </source>
</evidence>
<dbReference type="Gene3D" id="3.30.160.40">
    <property type="entry name" value="Porphobilinogen deaminase, C-terminal domain"/>
    <property type="match status" value="1"/>
</dbReference>
<comment type="function">
    <text evidence="2">Tetrapolymerization of the monopyrrole PBG into the hydroxymethylbilane pre-uroporphyrinogen in several discrete steps.</text>
</comment>
<feature type="domain" description="Porphobilinogen deaminase C-terminal" evidence="10">
    <location>
        <begin position="230"/>
        <end position="297"/>
    </location>
</feature>
<dbReference type="Gene3D" id="3.40.190.10">
    <property type="entry name" value="Periplasmic binding protein-like II"/>
    <property type="match status" value="2"/>
</dbReference>
<dbReference type="NCBIfam" id="TIGR00212">
    <property type="entry name" value="hemC"/>
    <property type="match status" value="1"/>
</dbReference>
<evidence type="ECO:0000256" key="5">
    <source>
        <dbReference type="ARBA" id="ARBA00012655"/>
    </source>
</evidence>
<protein>
    <recommendedName>
        <fullName evidence="5">hydroxymethylbilane synthase</fullName>
        <ecNumber evidence="5">2.5.1.61</ecNumber>
    </recommendedName>
    <alternativeName>
        <fullName evidence="8">Hydroxymethylbilane synthase</fullName>
    </alternativeName>
</protein>
<dbReference type="InterPro" id="IPR000860">
    <property type="entry name" value="HemC"/>
</dbReference>
<dbReference type="SUPFAM" id="SSF54782">
    <property type="entry name" value="Porphobilinogen deaminase (hydroxymethylbilane synthase), C-terminal domain"/>
    <property type="match status" value="1"/>
</dbReference>
<dbReference type="EMBL" id="UOEC01000035">
    <property type="protein sequence ID" value="VAV87942.1"/>
    <property type="molecule type" value="Genomic_DNA"/>
</dbReference>
<dbReference type="FunFam" id="3.40.190.10:FF:000004">
    <property type="entry name" value="Porphobilinogen deaminase"/>
    <property type="match status" value="1"/>
</dbReference>
<name>A0A3B0R5Z0_9ZZZZ</name>
<evidence type="ECO:0000313" key="11">
    <source>
        <dbReference type="EMBL" id="VAV87942.1"/>
    </source>
</evidence>
<organism evidence="11">
    <name type="scientific">hydrothermal vent metagenome</name>
    <dbReference type="NCBI Taxonomy" id="652676"/>
    <lineage>
        <taxon>unclassified sequences</taxon>
        <taxon>metagenomes</taxon>
        <taxon>ecological metagenomes</taxon>
    </lineage>
</organism>
<evidence type="ECO:0000259" key="10">
    <source>
        <dbReference type="Pfam" id="PF03900"/>
    </source>
</evidence>
<dbReference type="EC" id="2.5.1.61" evidence="5"/>
<gene>
    <name evidence="11" type="ORF">MNBD_ALPHA08-2407</name>
</gene>
<dbReference type="InterPro" id="IPR036803">
    <property type="entry name" value="Porphobilinogen_deaminase_C_sf"/>
</dbReference>
<dbReference type="Pfam" id="PF03900">
    <property type="entry name" value="Porphobil_deamC"/>
    <property type="match status" value="1"/>
</dbReference>
<dbReference type="GO" id="GO:0006783">
    <property type="term" value="P:heme biosynthetic process"/>
    <property type="evidence" value="ECO:0007669"/>
    <property type="project" value="TreeGrafter"/>
</dbReference>
<dbReference type="PANTHER" id="PTHR11557">
    <property type="entry name" value="PORPHOBILINOGEN DEAMINASE"/>
    <property type="match status" value="1"/>
</dbReference>
<dbReference type="InterPro" id="IPR022419">
    <property type="entry name" value="Porphobilin_deaminase_cofac_BS"/>
</dbReference>
<evidence type="ECO:0000256" key="7">
    <source>
        <dbReference type="ARBA" id="ARBA00023244"/>
    </source>
</evidence>
<evidence type="ECO:0000256" key="4">
    <source>
        <dbReference type="ARBA" id="ARBA00005638"/>
    </source>
</evidence>
<dbReference type="GO" id="GO:0004418">
    <property type="term" value="F:hydroxymethylbilane synthase activity"/>
    <property type="evidence" value="ECO:0007669"/>
    <property type="project" value="UniProtKB-EC"/>
</dbReference>
<sequence length="306" mass="32215">MAAGKLKIGTRGSKLALAQAHETRDKLMAAHGMSSDDVEIVVISTTGDQIQDRALSEIGGKGLFTKEIEEALYSNLIDLAVHSMKDMPAVLPPGLVMAGLLEREDPRDAFISSVANSIEELPAGAKLGTSSVRRSAQVRTLRPDLEVVEFRGNVQTRMKKLADGVADATFLACAGLNRLGDAALITKAMAIEDMLPAVAQGAIGIEIREGDEAIAKLLGPLRHGETEIVVAAERGFLIELDGSCRTPLAAHATLAGGTVHLAVMALTRDGSERFETTRVGPADKAEELGLDAGREIAAMAGDKLFA</sequence>
<proteinExistence type="inferred from homology"/>
<dbReference type="InterPro" id="IPR022417">
    <property type="entry name" value="Porphobilin_deaminase_N"/>
</dbReference>
<dbReference type="AlphaFoldDB" id="A0A3B0R5Z0"/>
<dbReference type="Pfam" id="PF01379">
    <property type="entry name" value="Porphobil_deam"/>
    <property type="match status" value="1"/>
</dbReference>
<dbReference type="FunFam" id="3.40.190.10:FF:000005">
    <property type="entry name" value="Porphobilinogen deaminase"/>
    <property type="match status" value="1"/>
</dbReference>
<accession>A0A3B0R5Z0</accession>
<dbReference type="SUPFAM" id="SSF53850">
    <property type="entry name" value="Periplasmic binding protein-like II"/>
    <property type="match status" value="1"/>
</dbReference>
<dbReference type="PRINTS" id="PR00151">
    <property type="entry name" value="PORPHBDMNASE"/>
</dbReference>
<dbReference type="HAMAP" id="MF_00260">
    <property type="entry name" value="Porphobil_deam"/>
    <property type="match status" value="1"/>
</dbReference>
<evidence type="ECO:0000256" key="2">
    <source>
        <dbReference type="ARBA" id="ARBA00002869"/>
    </source>
</evidence>
<keyword evidence="6 11" id="KW-0808">Transferase</keyword>
<dbReference type="GO" id="GO:0005737">
    <property type="term" value="C:cytoplasm"/>
    <property type="evidence" value="ECO:0007669"/>
    <property type="project" value="TreeGrafter"/>
</dbReference>
<keyword evidence="7" id="KW-0627">Porphyrin biosynthesis</keyword>
<comment type="pathway">
    <text evidence="3">Porphyrin-containing compound metabolism; protoporphyrin-IX biosynthesis; coproporphyrinogen-III from 5-aminolevulinate: step 2/4.</text>
</comment>
<evidence type="ECO:0000256" key="6">
    <source>
        <dbReference type="ARBA" id="ARBA00022679"/>
    </source>
</evidence>
<evidence type="ECO:0000256" key="8">
    <source>
        <dbReference type="ARBA" id="ARBA00033064"/>
    </source>
</evidence>
<feature type="domain" description="Porphobilinogen deaminase N-terminal" evidence="9">
    <location>
        <begin position="6"/>
        <end position="215"/>
    </location>
</feature>
<dbReference type="PANTHER" id="PTHR11557:SF0">
    <property type="entry name" value="PORPHOBILINOGEN DEAMINASE"/>
    <property type="match status" value="1"/>
</dbReference>
<dbReference type="InterPro" id="IPR022418">
    <property type="entry name" value="Porphobilinogen_deaminase_C"/>
</dbReference>
<dbReference type="PROSITE" id="PS00533">
    <property type="entry name" value="PORPHOBILINOGEN_DEAM"/>
    <property type="match status" value="1"/>
</dbReference>
<comment type="similarity">
    <text evidence="4">Belongs to the HMBS family.</text>
</comment>
<dbReference type="PIRSF" id="PIRSF001438">
    <property type="entry name" value="4pyrrol_synth_OHMeBilane_synth"/>
    <property type="match status" value="1"/>
</dbReference>
<evidence type="ECO:0000256" key="3">
    <source>
        <dbReference type="ARBA" id="ARBA00004735"/>
    </source>
</evidence>
<comment type="cofactor">
    <cofactor evidence="1">
        <name>dipyrromethane</name>
        <dbReference type="ChEBI" id="CHEBI:60342"/>
    </cofactor>
</comment>
<reference evidence="11" key="1">
    <citation type="submission" date="2018-06" db="EMBL/GenBank/DDBJ databases">
        <authorList>
            <person name="Zhirakovskaya E."/>
        </authorList>
    </citation>
    <scope>NUCLEOTIDE SEQUENCE</scope>
</reference>